<dbReference type="InterPro" id="IPR050065">
    <property type="entry name" value="GlmU-like"/>
</dbReference>
<feature type="domain" description="MobA-like NTP transferase" evidence="4">
    <location>
        <begin position="3"/>
        <end position="117"/>
    </location>
</feature>
<dbReference type="PANTHER" id="PTHR43584">
    <property type="entry name" value="NUCLEOTIDYL TRANSFERASE"/>
    <property type="match status" value="1"/>
</dbReference>
<dbReference type="EMBL" id="NHRY01000223">
    <property type="protein sequence ID" value="PPQ29662.1"/>
    <property type="molecule type" value="Genomic_DNA"/>
</dbReference>
<dbReference type="Proteomes" id="UP000239724">
    <property type="component" value="Unassembled WGS sequence"/>
</dbReference>
<evidence type="ECO:0000256" key="2">
    <source>
        <dbReference type="ARBA" id="ARBA00022695"/>
    </source>
</evidence>
<evidence type="ECO:0000313" key="5">
    <source>
        <dbReference type="EMBL" id="PPQ29662.1"/>
    </source>
</evidence>
<dbReference type="SUPFAM" id="SSF53448">
    <property type="entry name" value="Nucleotide-diphospho-sugar transferases"/>
    <property type="match status" value="1"/>
</dbReference>
<accession>A0A2S6N4X9</accession>
<keyword evidence="2" id="KW-0548">Nucleotidyltransferase</keyword>
<keyword evidence="3" id="KW-0460">Magnesium</keyword>
<dbReference type="PANTHER" id="PTHR43584:SF8">
    <property type="entry name" value="N-ACETYLMURAMATE ALPHA-1-PHOSPHATE URIDYLYLTRANSFERASE"/>
    <property type="match status" value="1"/>
</dbReference>
<dbReference type="Gene3D" id="3.90.550.10">
    <property type="entry name" value="Spore Coat Polysaccharide Biosynthesis Protein SpsA, Chain A"/>
    <property type="match status" value="1"/>
</dbReference>
<comment type="caution">
    <text evidence="5">The sequence shown here is derived from an EMBL/GenBank/DDBJ whole genome shotgun (WGS) entry which is preliminary data.</text>
</comment>
<keyword evidence="6" id="KW-1185">Reference proteome</keyword>
<gene>
    <name evidence="5" type="ORF">CCS01_20940</name>
</gene>
<evidence type="ECO:0000256" key="1">
    <source>
        <dbReference type="ARBA" id="ARBA00022679"/>
    </source>
</evidence>
<dbReference type="InterPro" id="IPR025877">
    <property type="entry name" value="MobA-like_NTP_Trfase"/>
</dbReference>
<reference evidence="5 6" key="1">
    <citation type="journal article" date="2018" name="Arch. Microbiol.">
        <title>New insights into the metabolic potential of the phototrophic purple bacterium Rhodopila globiformis DSM 161(T) from its draft genome sequence and evidence for a vanadium-dependent nitrogenase.</title>
        <authorList>
            <person name="Imhoff J.F."/>
            <person name="Rahn T."/>
            <person name="Kunzel S."/>
            <person name="Neulinger S.C."/>
        </authorList>
    </citation>
    <scope>NUCLEOTIDE SEQUENCE [LARGE SCALE GENOMIC DNA]</scope>
    <source>
        <strain evidence="5 6">DSM 161</strain>
    </source>
</reference>
<sequence>MRALILAAGHRTTSGKPDDLPPASLLTLAGKPLIERQLAALRGGGATAIGIVRGYRADMIEVPEATYFTNERWAKTGPVASLLTAVDWLRAGPVIVSHGDIFYPRDLVHRLGAVRGSLVVAYDRLWRDHWAQRFAGSLAHAGAFRRSASGTLLEIGGKADTVDAIDGLPIGLVKFTPAGWQATETVLNGLDAATRDQLTLTGLLRLVLAAGTVSIGTVGTNGGWGVLDMPADAALYESMASAGELALEE</sequence>
<dbReference type="AlphaFoldDB" id="A0A2S6N4X9"/>
<evidence type="ECO:0000259" key="4">
    <source>
        <dbReference type="Pfam" id="PF12804"/>
    </source>
</evidence>
<dbReference type="RefSeq" id="WP_104520766.1">
    <property type="nucleotide sequence ID" value="NZ_NHRY01000223.1"/>
</dbReference>
<proteinExistence type="predicted"/>
<dbReference type="InterPro" id="IPR029044">
    <property type="entry name" value="Nucleotide-diphossugar_trans"/>
</dbReference>
<protein>
    <recommendedName>
        <fullName evidence="4">MobA-like NTP transferase domain-containing protein</fullName>
    </recommendedName>
</protein>
<keyword evidence="1" id="KW-0808">Transferase</keyword>
<name>A0A2S6N4X9_RHOGL</name>
<evidence type="ECO:0000256" key="3">
    <source>
        <dbReference type="ARBA" id="ARBA00022842"/>
    </source>
</evidence>
<dbReference type="OrthoDB" id="9814110at2"/>
<dbReference type="GO" id="GO:0016779">
    <property type="term" value="F:nucleotidyltransferase activity"/>
    <property type="evidence" value="ECO:0007669"/>
    <property type="project" value="UniProtKB-KW"/>
</dbReference>
<evidence type="ECO:0000313" key="6">
    <source>
        <dbReference type="Proteomes" id="UP000239724"/>
    </source>
</evidence>
<organism evidence="5 6">
    <name type="scientific">Rhodopila globiformis</name>
    <name type="common">Rhodopseudomonas globiformis</name>
    <dbReference type="NCBI Taxonomy" id="1071"/>
    <lineage>
        <taxon>Bacteria</taxon>
        <taxon>Pseudomonadati</taxon>
        <taxon>Pseudomonadota</taxon>
        <taxon>Alphaproteobacteria</taxon>
        <taxon>Acetobacterales</taxon>
        <taxon>Acetobacteraceae</taxon>
        <taxon>Rhodopila</taxon>
    </lineage>
</organism>
<dbReference type="Pfam" id="PF12804">
    <property type="entry name" value="NTP_transf_3"/>
    <property type="match status" value="1"/>
</dbReference>